<sequence>MVAIVPRWFFVPQILMLEDLETMLSTTSRFPKLSNILHLCNVLEGTFSNTEPRFSHLLHHLHPVVQTCGGNVNNMYTTLR</sequence>
<dbReference type="KEGG" id="dpx:DAPPUDRAFT_317144"/>
<proteinExistence type="predicted"/>
<accession>E9GF21</accession>
<gene>
    <name evidence="1" type="ORF">DAPPUDRAFT_317144</name>
</gene>
<dbReference type="Proteomes" id="UP000000305">
    <property type="component" value="Unassembled WGS sequence"/>
</dbReference>
<name>E9GF21_DAPPU</name>
<dbReference type="HOGENOM" id="CLU_2592185_0_0_1"/>
<evidence type="ECO:0000313" key="2">
    <source>
        <dbReference type="Proteomes" id="UP000000305"/>
    </source>
</evidence>
<dbReference type="EMBL" id="GL732541">
    <property type="protein sequence ID" value="EFX81977.1"/>
    <property type="molecule type" value="Genomic_DNA"/>
</dbReference>
<organism evidence="1 2">
    <name type="scientific">Daphnia pulex</name>
    <name type="common">Water flea</name>
    <dbReference type="NCBI Taxonomy" id="6669"/>
    <lineage>
        <taxon>Eukaryota</taxon>
        <taxon>Metazoa</taxon>
        <taxon>Ecdysozoa</taxon>
        <taxon>Arthropoda</taxon>
        <taxon>Crustacea</taxon>
        <taxon>Branchiopoda</taxon>
        <taxon>Diplostraca</taxon>
        <taxon>Cladocera</taxon>
        <taxon>Anomopoda</taxon>
        <taxon>Daphniidae</taxon>
        <taxon>Daphnia</taxon>
    </lineage>
</organism>
<protein>
    <submittedName>
        <fullName evidence="1">Uncharacterized protein</fullName>
    </submittedName>
</protein>
<reference evidence="1 2" key="1">
    <citation type="journal article" date="2011" name="Science">
        <title>The ecoresponsive genome of Daphnia pulex.</title>
        <authorList>
            <person name="Colbourne J.K."/>
            <person name="Pfrender M.E."/>
            <person name="Gilbert D."/>
            <person name="Thomas W.K."/>
            <person name="Tucker A."/>
            <person name="Oakley T.H."/>
            <person name="Tokishita S."/>
            <person name="Aerts A."/>
            <person name="Arnold G.J."/>
            <person name="Basu M.K."/>
            <person name="Bauer D.J."/>
            <person name="Caceres C.E."/>
            <person name="Carmel L."/>
            <person name="Casola C."/>
            <person name="Choi J.H."/>
            <person name="Detter J.C."/>
            <person name="Dong Q."/>
            <person name="Dusheyko S."/>
            <person name="Eads B.D."/>
            <person name="Frohlich T."/>
            <person name="Geiler-Samerotte K.A."/>
            <person name="Gerlach D."/>
            <person name="Hatcher P."/>
            <person name="Jogdeo S."/>
            <person name="Krijgsveld J."/>
            <person name="Kriventseva E.V."/>
            <person name="Kultz D."/>
            <person name="Laforsch C."/>
            <person name="Lindquist E."/>
            <person name="Lopez J."/>
            <person name="Manak J.R."/>
            <person name="Muller J."/>
            <person name="Pangilinan J."/>
            <person name="Patwardhan R.P."/>
            <person name="Pitluck S."/>
            <person name="Pritham E.J."/>
            <person name="Rechtsteiner A."/>
            <person name="Rho M."/>
            <person name="Rogozin I.B."/>
            <person name="Sakarya O."/>
            <person name="Salamov A."/>
            <person name="Schaack S."/>
            <person name="Shapiro H."/>
            <person name="Shiga Y."/>
            <person name="Skalitzky C."/>
            <person name="Smith Z."/>
            <person name="Souvorov A."/>
            <person name="Sung W."/>
            <person name="Tang Z."/>
            <person name="Tsuchiya D."/>
            <person name="Tu H."/>
            <person name="Vos H."/>
            <person name="Wang M."/>
            <person name="Wolf Y.I."/>
            <person name="Yamagata H."/>
            <person name="Yamada T."/>
            <person name="Ye Y."/>
            <person name="Shaw J.R."/>
            <person name="Andrews J."/>
            <person name="Crease T.J."/>
            <person name="Tang H."/>
            <person name="Lucas S.M."/>
            <person name="Robertson H.M."/>
            <person name="Bork P."/>
            <person name="Koonin E.V."/>
            <person name="Zdobnov E.M."/>
            <person name="Grigoriev I.V."/>
            <person name="Lynch M."/>
            <person name="Boore J.L."/>
        </authorList>
    </citation>
    <scope>NUCLEOTIDE SEQUENCE [LARGE SCALE GENOMIC DNA]</scope>
</reference>
<keyword evidence="2" id="KW-1185">Reference proteome</keyword>
<evidence type="ECO:0000313" key="1">
    <source>
        <dbReference type="EMBL" id="EFX81977.1"/>
    </source>
</evidence>
<dbReference type="AlphaFoldDB" id="E9GF21"/>
<dbReference type="InParanoid" id="E9GF21"/>